<organism evidence="3">
    <name type="scientific">Drosophila sechellia</name>
    <name type="common">Fruit fly</name>
    <dbReference type="NCBI Taxonomy" id="7238"/>
    <lineage>
        <taxon>Eukaryota</taxon>
        <taxon>Metazoa</taxon>
        <taxon>Ecdysozoa</taxon>
        <taxon>Arthropoda</taxon>
        <taxon>Hexapoda</taxon>
        <taxon>Insecta</taxon>
        <taxon>Pterygota</taxon>
        <taxon>Neoptera</taxon>
        <taxon>Endopterygota</taxon>
        <taxon>Diptera</taxon>
        <taxon>Brachycera</taxon>
        <taxon>Muscomorpha</taxon>
        <taxon>Ephydroidea</taxon>
        <taxon>Drosophilidae</taxon>
        <taxon>Drosophila</taxon>
        <taxon>Sophophora</taxon>
    </lineage>
</organism>
<evidence type="ECO:0000313" key="2">
    <source>
        <dbReference type="EMBL" id="EDW41567.1"/>
    </source>
</evidence>
<feature type="transmembrane region" description="Helical" evidence="1">
    <location>
        <begin position="6"/>
        <end position="26"/>
    </location>
</feature>
<dbReference type="AlphaFoldDB" id="B4HI71"/>
<proteinExistence type="predicted"/>
<sequence length="95" mass="10726">MTNQQRIQVFGTGFSMLDFGFWILALRSVNTYVKQGLPSDEINPLRRFDPHDEIGVLKSVVETLQGGGGAEGEWSCCLMTCNSRRHFVRCHAIHN</sequence>
<keyword evidence="1" id="KW-1133">Transmembrane helix</keyword>
<evidence type="ECO:0000313" key="3">
    <source>
        <dbReference type="Proteomes" id="UP000001292"/>
    </source>
</evidence>
<gene>
    <name evidence="2" type="primary">Dsec\GM25523</name>
    <name evidence="2" type="ORF">Dsec_GM25523</name>
</gene>
<accession>B4HI71</accession>
<dbReference type="HOGENOM" id="CLU_2375013_0_0_1"/>
<reference evidence="2 3" key="1">
    <citation type="journal article" date="2007" name="Nature">
        <title>Evolution of genes and genomes on the Drosophila phylogeny.</title>
        <authorList>
            <consortium name="Drosophila 12 Genomes Consortium"/>
            <person name="Clark A.G."/>
            <person name="Eisen M.B."/>
            <person name="Smith D.R."/>
            <person name="Bergman C.M."/>
            <person name="Oliver B."/>
            <person name="Markow T.A."/>
            <person name="Kaufman T.C."/>
            <person name="Kellis M."/>
            <person name="Gelbart W."/>
            <person name="Iyer V.N."/>
            <person name="Pollard D.A."/>
            <person name="Sackton T.B."/>
            <person name="Larracuente A.M."/>
            <person name="Singh N.D."/>
            <person name="Abad J.P."/>
            <person name="Abt D.N."/>
            <person name="Adryan B."/>
            <person name="Aguade M."/>
            <person name="Akashi H."/>
            <person name="Anderson W.W."/>
            <person name="Aquadro C.F."/>
            <person name="Ardell D.H."/>
            <person name="Arguello R."/>
            <person name="Artieri C.G."/>
            <person name="Barbash D.A."/>
            <person name="Barker D."/>
            <person name="Barsanti P."/>
            <person name="Batterham P."/>
            <person name="Batzoglou S."/>
            <person name="Begun D."/>
            <person name="Bhutkar A."/>
            <person name="Blanco E."/>
            <person name="Bosak S.A."/>
            <person name="Bradley R.K."/>
            <person name="Brand A.D."/>
            <person name="Brent M.R."/>
            <person name="Brooks A.N."/>
            <person name="Brown R.H."/>
            <person name="Butlin R.K."/>
            <person name="Caggese C."/>
            <person name="Calvi B.R."/>
            <person name="Bernardo de Carvalho A."/>
            <person name="Caspi A."/>
            <person name="Castrezana S."/>
            <person name="Celniker S.E."/>
            <person name="Chang J.L."/>
            <person name="Chapple C."/>
            <person name="Chatterji S."/>
            <person name="Chinwalla A."/>
            <person name="Civetta A."/>
            <person name="Clifton S.W."/>
            <person name="Comeron J.M."/>
            <person name="Costello J.C."/>
            <person name="Coyne J.A."/>
            <person name="Daub J."/>
            <person name="David R.G."/>
            <person name="Delcher A.L."/>
            <person name="Delehaunty K."/>
            <person name="Do C.B."/>
            <person name="Ebling H."/>
            <person name="Edwards K."/>
            <person name="Eickbush T."/>
            <person name="Evans J.D."/>
            <person name="Filipski A."/>
            <person name="Findeiss S."/>
            <person name="Freyhult E."/>
            <person name="Fulton L."/>
            <person name="Fulton R."/>
            <person name="Garcia A.C."/>
            <person name="Gardiner A."/>
            <person name="Garfield D.A."/>
            <person name="Garvin B.E."/>
            <person name="Gibson G."/>
            <person name="Gilbert D."/>
            <person name="Gnerre S."/>
            <person name="Godfrey J."/>
            <person name="Good R."/>
            <person name="Gotea V."/>
            <person name="Gravely B."/>
            <person name="Greenberg A.J."/>
            <person name="Griffiths-Jones S."/>
            <person name="Gross S."/>
            <person name="Guigo R."/>
            <person name="Gustafson E.A."/>
            <person name="Haerty W."/>
            <person name="Hahn M.W."/>
            <person name="Halligan D.L."/>
            <person name="Halpern A.L."/>
            <person name="Halter G.M."/>
            <person name="Han M.V."/>
            <person name="Heger A."/>
            <person name="Hillier L."/>
            <person name="Hinrichs A.S."/>
            <person name="Holmes I."/>
            <person name="Hoskins R.A."/>
            <person name="Hubisz M.J."/>
            <person name="Hultmark D."/>
            <person name="Huntley M.A."/>
            <person name="Jaffe D.B."/>
            <person name="Jagadeeshan S."/>
            <person name="Jeck W.R."/>
            <person name="Johnson J."/>
            <person name="Jones C.D."/>
            <person name="Jordan W.C."/>
            <person name="Karpen G.H."/>
            <person name="Kataoka E."/>
            <person name="Keightley P.D."/>
            <person name="Kheradpour P."/>
            <person name="Kirkness E.F."/>
            <person name="Koerich L.B."/>
            <person name="Kristiansen K."/>
            <person name="Kudrna D."/>
            <person name="Kulathinal R.J."/>
            <person name="Kumar S."/>
            <person name="Kwok R."/>
            <person name="Lander E."/>
            <person name="Langley C.H."/>
            <person name="Lapoint R."/>
            <person name="Lazzaro B.P."/>
            <person name="Lee S.J."/>
            <person name="Levesque L."/>
            <person name="Li R."/>
            <person name="Lin C.F."/>
            <person name="Lin M.F."/>
            <person name="Lindblad-Toh K."/>
            <person name="Llopart A."/>
            <person name="Long M."/>
            <person name="Low L."/>
            <person name="Lozovsky E."/>
            <person name="Lu J."/>
            <person name="Luo M."/>
            <person name="Machado C.A."/>
            <person name="Makalowski W."/>
            <person name="Marzo M."/>
            <person name="Matsuda M."/>
            <person name="Matzkin L."/>
            <person name="McAllister B."/>
            <person name="McBride C.S."/>
            <person name="McKernan B."/>
            <person name="McKernan K."/>
            <person name="Mendez-Lago M."/>
            <person name="Minx P."/>
            <person name="Mollenhauer M.U."/>
            <person name="Montooth K."/>
            <person name="Mount S.M."/>
            <person name="Mu X."/>
            <person name="Myers E."/>
            <person name="Negre B."/>
            <person name="Newfeld S."/>
            <person name="Nielsen R."/>
            <person name="Noor M.A."/>
            <person name="O'Grady P."/>
            <person name="Pachter L."/>
            <person name="Papaceit M."/>
            <person name="Parisi M.J."/>
            <person name="Parisi M."/>
            <person name="Parts L."/>
            <person name="Pedersen J.S."/>
            <person name="Pesole G."/>
            <person name="Phillippy A.M."/>
            <person name="Ponting C.P."/>
            <person name="Pop M."/>
            <person name="Porcelli D."/>
            <person name="Powell J.R."/>
            <person name="Prohaska S."/>
            <person name="Pruitt K."/>
            <person name="Puig M."/>
            <person name="Quesneville H."/>
            <person name="Ram K.R."/>
            <person name="Rand D."/>
            <person name="Rasmussen M.D."/>
            <person name="Reed L.K."/>
            <person name="Reenan R."/>
            <person name="Reily A."/>
            <person name="Remington K.A."/>
            <person name="Rieger T.T."/>
            <person name="Ritchie M.G."/>
            <person name="Robin C."/>
            <person name="Rogers Y.H."/>
            <person name="Rohde C."/>
            <person name="Rozas J."/>
            <person name="Rubenfield M.J."/>
            <person name="Ruiz A."/>
            <person name="Russo S."/>
            <person name="Salzberg S.L."/>
            <person name="Sanchez-Gracia A."/>
            <person name="Saranga D.J."/>
            <person name="Sato H."/>
            <person name="Schaeffer S.W."/>
            <person name="Schatz M.C."/>
            <person name="Schlenke T."/>
            <person name="Schwartz R."/>
            <person name="Segarra C."/>
            <person name="Singh R.S."/>
            <person name="Sirot L."/>
            <person name="Sirota M."/>
            <person name="Sisneros N.B."/>
            <person name="Smith C.D."/>
            <person name="Smith T.F."/>
            <person name="Spieth J."/>
            <person name="Stage D.E."/>
            <person name="Stark A."/>
            <person name="Stephan W."/>
            <person name="Strausberg R.L."/>
            <person name="Strempel S."/>
            <person name="Sturgill D."/>
            <person name="Sutton G."/>
            <person name="Sutton G.G."/>
            <person name="Tao W."/>
            <person name="Teichmann S."/>
            <person name="Tobari Y.N."/>
            <person name="Tomimura Y."/>
            <person name="Tsolas J.M."/>
            <person name="Valente V.L."/>
            <person name="Venter E."/>
            <person name="Venter J.C."/>
            <person name="Vicario S."/>
            <person name="Vieira F.G."/>
            <person name="Vilella A.J."/>
            <person name="Villasante A."/>
            <person name="Walenz B."/>
            <person name="Wang J."/>
            <person name="Wasserman M."/>
            <person name="Watts T."/>
            <person name="Wilson D."/>
            <person name="Wilson R.K."/>
            <person name="Wing R.A."/>
            <person name="Wolfner M.F."/>
            <person name="Wong A."/>
            <person name="Wong G.K."/>
            <person name="Wu C.I."/>
            <person name="Wu G."/>
            <person name="Yamamoto D."/>
            <person name="Yang H.P."/>
            <person name="Yang S.P."/>
            <person name="Yorke J.A."/>
            <person name="Yoshida K."/>
            <person name="Zdobnov E."/>
            <person name="Zhang P."/>
            <person name="Zhang Y."/>
            <person name="Zimin A.V."/>
            <person name="Baldwin J."/>
            <person name="Abdouelleil A."/>
            <person name="Abdulkadir J."/>
            <person name="Abebe A."/>
            <person name="Abera B."/>
            <person name="Abreu J."/>
            <person name="Acer S.C."/>
            <person name="Aftuck L."/>
            <person name="Alexander A."/>
            <person name="An P."/>
            <person name="Anderson E."/>
            <person name="Anderson S."/>
            <person name="Arachi H."/>
            <person name="Azer M."/>
            <person name="Bachantsang P."/>
            <person name="Barry A."/>
            <person name="Bayul T."/>
            <person name="Berlin A."/>
            <person name="Bessette D."/>
            <person name="Bloom T."/>
            <person name="Blye J."/>
            <person name="Boguslavskiy L."/>
            <person name="Bonnet C."/>
            <person name="Boukhgalter B."/>
            <person name="Bourzgui I."/>
            <person name="Brown A."/>
            <person name="Cahill P."/>
            <person name="Channer S."/>
            <person name="Cheshatsang Y."/>
            <person name="Chuda L."/>
            <person name="Citroen M."/>
            <person name="Collymore A."/>
            <person name="Cooke P."/>
            <person name="Costello M."/>
            <person name="D'Aco K."/>
            <person name="Daza R."/>
            <person name="De Haan G."/>
            <person name="DeGray S."/>
            <person name="DeMaso C."/>
            <person name="Dhargay N."/>
            <person name="Dooley K."/>
            <person name="Dooley E."/>
            <person name="Doricent M."/>
            <person name="Dorje P."/>
            <person name="Dorjee K."/>
            <person name="Dupes A."/>
            <person name="Elong R."/>
            <person name="Falk J."/>
            <person name="Farina A."/>
            <person name="Faro S."/>
            <person name="Ferguson D."/>
            <person name="Fisher S."/>
            <person name="Foley C.D."/>
            <person name="Franke A."/>
            <person name="Friedrich D."/>
            <person name="Gadbois L."/>
            <person name="Gearin G."/>
            <person name="Gearin C.R."/>
            <person name="Giannoukos G."/>
            <person name="Goode T."/>
            <person name="Graham J."/>
            <person name="Grandbois E."/>
            <person name="Grewal S."/>
            <person name="Gyaltsen K."/>
            <person name="Hafez N."/>
            <person name="Hagos B."/>
            <person name="Hall J."/>
            <person name="Henson C."/>
            <person name="Hollinger A."/>
            <person name="Honan T."/>
            <person name="Huard M.D."/>
            <person name="Hughes L."/>
            <person name="Hurhula B."/>
            <person name="Husby M.E."/>
            <person name="Kamat A."/>
            <person name="Kanga B."/>
            <person name="Kashin S."/>
            <person name="Khazanovich D."/>
            <person name="Kisner P."/>
            <person name="Lance K."/>
            <person name="Lara M."/>
            <person name="Lee W."/>
            <person name="Lennon N."/>
            <person name="Letendre F."/>
            <person name="LeVine R."/>
            <person name="Lipovsky A."/>
            <person name="Liu X."/>
            <person name="Liu J."/>
            <person name="Liu S."/>
            <person name="Lokyitsang T."/>
            <person name="Lokyitsang Y."/>
            <person name="Lubonja R."/>
            <person name="Lui A."/>
            <person name="MacDonald P."/>
            <person name="Magnisalis V."/>
            <person name="Maru K."/>
            <person name="Matthews C."/>
            <person name="McCusker W."/>
            <person name="McDonough S."/>
            <person name="Mehta T."/>
            <person name="Meldrim J."/>
            <person name="Meneus L."/>
            <person name="Mihai O."/>
            <person name="Mihalev A."/>
            <person name="Mihova T."/>
            <person name="Mittelman R."/>
            <person name="Mlenga V."/>
            <person name="Montmayeur A."/>
            <person name="Mulrain L."/>
            <person name="Navidi A."/>
            <person name="Naylor J."/>
            <person name="Negash T."/>
            <person name="Nguyen T."/>
            <person name="Nguyen N."/>
            <person name="Nicol R."/>
            <person name="Norbu C."/>
            <person name="Norbu N."/>
            <person name="Novod N."/>
            <person name="O'Neill B."/>
            <person name="Osman S."/>
            <person name="Markiewicz E."/>
            <person name="Oyono O.L."/>
            <person name="Patti C."/>
            <person name="Phunkhang P."/>
            <person name="Pierre F."/>
            <person name="Priest M."/>
            <person name="Raghuraman S."/>
            <person name="Rege F."/>
            <person name="Reyes R."/>
            <person name="Rise C."/>
            <person name="Rogov P."/>
            <person name="Ross K."/>
            <person name="Ryan E."/>
            <person name="Settipalli S."/>
            <person name="Shea T."/>
            <person name="Sherpa N."/>
            <person name="Shi L."/>
            <person name="Shih D."/>
            <person name="Sparrow T."/>
            <person name="Spaulding J."/>
            <person name="Stalker J."/>
            <person name="Stange-Thomann N."/>
            <person name="Stavropoulos S."/>
            <person name="Stone C."/>
            <person name="Strader C."/>
            <person name="Tesfaye S."/>
            <person name="Thomson T."/>
            <person name="Thoulutsang Y."/>
            <person name="Thoulutsang D."/>
            <person name="Topham K."/>
            <person name="Topping I."/>
            <person name="Tsamla T."/>
            <person name="Vassiliev H."/>
            <person name="Vo A."/>
            <person name="Wangchuk T."/>
            <person name="Wangdi T."/>
            <person name="Weiand M."/>
            <person name="Wilkinson J."/>
            <person name="Wilson A."/>
            <person name="Yadav S."/>
            <person name="Young G."/>
            <person name="Yu Q."/>
            <person name="Zembek L."/>
            <person name="Zhong D."/>
            <person name="Zimmer A."/>
            <person name="Zwirko Z."/>
            <person name="Jaffe D.B."/>
            <person name="Alvarez P."/>
            <person name="Brockman W."/>
            <person name="Butler J."/>
            <person name="Chin C."/>
            <person name="Gnerre S."/>
            <person name="Grabherr M."/>
            <person name="Kleber M."/>
            <person name="Mauceli E."/>
            <person name="MacCallum I."/>
        </authorList>
    </citation>
    <scope>NUCLEOTIDE SEQUENCE [LARGE SCALE GENOMIC DNA]</scope>
    <source>
        <strain evidence="3">Rob3c / Tucson 14021-0248.25</strain>
    </source>
</reference>
<name>B4HI71_DROSE</name>
<keyword evidence="1" id="KW-0812">Transmembrane</keyword>
<protein>
    <submittedName>
        <fullName evidence="2">GM25523</fullName>
    </submittedName>
</protein>
<evidence type="ECO:0000256" key="1">
    <source>
        <dbReference type="SAM" id="Phobius"/>
    </source>
</evidence>
<dbReference type="EMBL" id="CH480815">
    <property type="protein sequence ID" value="EDW41567.1"/>
    <property type="molecule type" value="Genomic_DNA"/>
</dbReference>
<dbReference type="Proteomes" id="UP000001292">
    <property type="component" value="Unassembled WGS sequence"/>
</dbReference>
<keyword evidence="3" id="KW-1185">Reference proteome</keyword>
<keyword evidence="1" id="KW-0472">Membrane</keyword>